<comment type="caution">
    <text evidence="1">The sequence shown here is derived from an EMBL/GenBank/DDBJ whole genome shotgun (WGS) entry which is preliminary data.</text>
</comment>
<dbReference type="AlphaFoldDB" id="A0A431VR76"/>
<evidence type="ECO:0000313" key="1">
    <source>
        <dbReference type="EMBL" id="RTR25675.1"/>
    </source>
</evidence>
<evidence type="ECO:0000313" key="2">
    <source>
        <dbReference type="Proteomes" id="UP000271374"/>
    </source>
</evidence>
<keyword evidence="2" id="KW-1185">Reference proteome</keyword>
<gene>
    <name evidence="1" type="ORF">EKG37_22560</name>
</gene>
<sequence length="90" mass="10333">MLAPAITNGRRKWKAKNRVRVALSTEKPPQIHCTSVSPMYGKAERRLVMTVAPQNDICPQGSTYPTKAVIMVRSRRITPMFQVSFWRYEP</sequence>
<proteinExistence type="predicted"/>
<accession>A0A431VR76</accession>
<reference evidence="1 2" key="1">
    <citation type="submission" date="2018-12" db="EMBL/GenBank/DDBJ databases">
        <title>Bacillus yapensis draft genome sequence.</title>
        <authorList>
            <person name="Yu L."/>
            <person name="Xu X."/>
            <person name="Tang X."/>
        </authorList>
    </citation>
    <scope>NUCLEOTIDE SEQUENCE [LARGE SCALE GENOMIC DNA]</scope>
    <source>
        <strain evidence="1 2">XXST-01</strain>
    </source>
</reference>
<dbReference type="EMBL" id="RXNT01000031">
    <property type="protein sequence ID" value="RTR25675.1"/>
    <property type="molecule type" value="Genomic_DNA"/>
</dbReference>
<organism evidence="1 2">
    <name type="scientific">Bacillus yapensis</name>
    <dbReference type="NCBI Taxonomy" id="2492960"/>
    <lineage>
        <taxon>Bacteria</taxon>
        <taxon>Bacillati</taxon>
        <taxon>Bacillota</taxon>
        <taxon>Bacilli</taxon>
        <taxon>Bacillales</taxon>
        <taxon>Bacillaceae</taxon>
        <taxon>Bacillus</taxon>
    </lineage>
</organism>
<name>A0A431VR76_9BACI</name>
<protein>
    <submittedName>
        <fullName evidence="1">Uncharacterized protein</fullName>
    </submittedName>
</protein>
<dbReference type="Proteomes" id="UP000271374">
    <property type="component" value="Unassembled WGS sequence"/>
</dbReference>